<dbReference type="GO" id="GO:0005829">
    <property type="term" value="C:cytosol"/>
    <property type="evidence" value="ECO:0007669"/>
    <property type="project" value="TreeGrafter"/>
</dbReference>
<evidence type="ECO:0000313" key="3">
    <source>
        <dbReference type="EMBL" id="VAW70278.1"/>
    </source>
</evidence>
<dbReference type="PANTHER" id="PTHR30160">
    <property type="entry name" value="TETRAACYLDISACCHARIDE 4'-KINASE-RELATED"/>
    <property type="match status" value="1"/>
</dbReference>
<dbReference type="EMBL" id="UOFJ01000509">
    <property type="protein sequence ID" value="VAW70278.1"/>
    <property type="molecule type" value="Genomic_DNA"/>
</dbReference>
<evidence type="ECO:0000256" key="2">
    <source>
        <dbReference type="ARBA" id="ARBA00022679"/>
    </source>
</evidence>
<dbReference type="InterPro" id="IPR002201">
    <property type="entry name" value="Glyco_trans_9"/>
</dbReference>
<gene>
    <name evidence="3" type="ORF">MNBD_GAMMA10-3253</name>
</gene>
<protein>
    <submittedName>
        <fullName evidence="3">ADP-heptose--lipooligosaccharide heptosyltransferase II</fullName>
    </submittedName>
</protein>
<dbReference type="CDD" id="cd03789">
    <property type="entry name" value="GT9_LPS_heptosyltransferase"/>
    <property type="match status" value="1"/>
</dbReference>
<dbReference type="Gene3D" id="3.40.50.2000">
    <property type="entry name" value="Glycogen Phosphorylase B"/>
    <property type="match status" value="2"/>
</dbReference>
<proteinExistence type="predicted"/>
<dbReference type="GO" id="GO:0008713">
    <property type="term" value="F:ADP-heptose-lipopolysaccharide heptosyltransferase activity"/>
    <property type="evidence" value="ECO:0007669"/>
    <property type="project" value="TreeGrafter"/>
</dbReference>
<dbReference type="PANTHER" id="PTHR30160:SF21">
    <property type="entry name" value="LIPOPOLYSACCHARIDE CORE HEPTOSYLTRANSFERASE OPSX"/>
    <property type="match status" value="1"/>
</dbReference>
<sequence>MPELSIPPEKICILRLSALGDVTHVLPVVRAIEQQWPHAEITWICGAFEYKLLKTIKNIRFITFNKKAGVKAYFELWKKLKHTHFDVLLQMQVAARANIASLGIKANIRLGWDKSRSRDLHSLFISRRVAQVTHQHQVQGFLSFAKSLGLSVDEPIWDIPVTADAQAFADRYIEVEKPLLIISACSSHKLRNWMAERYARFADYAISQYNMQVILSGGPAKIEVDMASEISRHMQQTPLNLVGKDTLEQLVGLLGRAAVVVSPDSGPAHLANALGVPVIGLYACTWSKRSGPYGSLGYCVDKFEQAAEKFLNSSAEDLRWGTKIEQPGVMEMITVEEVCQQLDRLMLSSVSGEKSGHED</sequence>
<evidence type="ECO:0000256" key="1">
    <source>
        <dbReference type="ARBA" id="ARBA00022676"/>
    </source>
</evidence>
<organism evidence="3">
    <name type="scientific">hydrothermal vent metagenome</name>
    <dbReference type="NCBI Taxonomy" id="652676"/>
    <lineage>
        <taxon>unclassified sequences</taxon>
        <taxon>metagenomes</taxon>
        <taxon>ecological metagenomes</taxon>
    </lineage>
</organism>
<dbReference type="AlphaFoldDB" id="A0A3B0XPY7"/>
<dbReference type="GO" id="GO:0009244">
    <property type="term" value="P:lipopolysaccharide core region biosynthetic process"/>
    <property type="evidence" value="ECO:0007669"/>
    <property type="project" value="TreeGrafter"/>
</dbReference>
<reference evidence="3" key="1">
    <citation type="submission" date="2018-06" db="EMBL/GenBank/DDBJ databases">
        <authorList>
            <person name="Zhirakovskaya E."/>
        </authorList>
    </citation>
    <scope>NUCLEOTIDE SEQUENCE</scope>
</reference>
<dbReference type="InterPro" id="IPR051199">
    <property type="entry name" value="LPS_LOS_Heptosyltrfase"/>
</dbReference>
<dbReference type="SUPFAM" id="SSF53756">
    <property type="entry name" value="UDP-Glycosyltransferase/glycogen phosphorylase"/>
    <property type="match status" value="1"/>
</dbReference>
<accession>A0A3B0XPY7</accession>
<keyword evidence="2 3" id="KW-0808">Transferase</keyword>
<dbReference type="Pfam" id="PF01075">
    <property type="entry name" value="Glyco_transf_9"/>
    <property type="match status" value="1"/>
</dbReference>
<keyword evidence="1" id="KW-0328">Glycosyltransferase</keyword>
<name>A0A3B0XPY7_9ZZZZ</name>